<gene>
    <name evidence="1" type="ORF">PL707_08470</name>
</gene>
<dbReference type="EMBL" id="JAQKGX010000004">
    <property type="protein sequence ID" value="MDB1162294.1"/>
    <property type="molecule type" value="Genomic_DNA"/>
</dbReference>
<comment type="caution">
    <text evidence="1">The sequence shown here is derived from an EMBL/GenBank/DDBJ whole genome shotgun (WGS) entry which is preliminary data.</text>
</comment>
<proteinExistence type="predicted"/>
<name>A0AAW6A098_9BIFI</name>
<reference evidence="1" key="1">
    <citation type="submission" date="2023-01" db="EMBL/GenBank/DDBJ databases">
        <title>Human gut microbiome strain richness.</title>
        <authorList>
            <person name="Chen-Liaw A."/>
        </authorList>
    </citation>
    <scope>NUCLEOTIDE SEQUENCE</scope>
    <source>
        <strain evidence="1">BSD2780120875st1_E5_BSD2780120875b_170604</strain>
    </source>
</reference>
<evidence type="ECO:0000313" key="1">
    <source>
        <dbReference type="EMBL" id="MDB1162294.1"/>
    </source>
</evidence>
<evidence type="ECO:0000313" key="2">
    <source>
        <dbReference type="Proteomes" id="UP001211105"/>
    </source>
</evidence>
<organism evidence="1 2">
    <name type="scientific">Bifidobacterium catenulatum</name>
    <dbReference type="NCBI Taxonomy" id="1686"/>
    <lineage>
        <taxon>Bacteria</taxon>
        <taxon>Bacillati</taxon>
        <taxon>Actinomycetota</taxon>
        <taxon>Actinomycetes</taxon>
        <taxon>Bifidobacteriales</taxon>
        <taxon>Bifidobacteriaceae</taxon>
        <taxon>Bifidobacterium</taxon>
    </lineage>
</organism>
<dbReference type="AlphaFoldDB" id="A0AAW6A098"/>
<protein>
    <submittedName>
        <fullName evidence="1">Uncharacterized protein</fullName>
    </submittedName>
</protein>
<dbReference type="Proteomes" id="UP001211105">
    <property type="component" value="Unassembled WGS sequence"/>
</dbReference>
<accession>A0AAW6A098</accession>
<dbReference type="RefSeq" id="WP_195223779.1">
    <property type="nucleotide sequence ID" value="NZ_JADMXZ010000003.1"/>
</dbReference>
<sequence length="64" mass="7517">MNDTTWQCPVRCPSCGARPSYTKDEWQDVDQRDETVIECAACHKPYRIRPIRRYVVDKAGRGMR</sequence>